<reference evidence="1" key="1">
    <citation type="submission" date="2022-08" db="EMBL/GenBank/DDBJ databases">
        <title>Genome Sequence of Pycnoporus sanguineus.</title>
        <authorList>
            <person name="Buettner E."/>
        </authorList>
    </citation>
    <scope>NUCLEOTIDE SEQUENCE</scope>
    <source>
        <strain evidence="1">CG-C14</strain>
    </source>
</reference>
<evidence type="ECO:0000313" key="2">
    <source>
        <dbReference type="Proteomes" id="UP001144978"/>
    </source>
</evidence>
<accession>A0ACC1MY33</accession>
<dbReference type="EMBL" id="JANSHE010005285">
    <property type="protein sequence ID" value="KAJ2971755.1"/>
    <property type="molecule type" value="Genomic_DNA"/>
</dbReference>
<gene>
    <name evidence="1" type="ORF">NUW54_g12427</name>
</gene>
<evidence type="ECO:0000313" key="1">
    <source>
        <dbReference type="EMBL" id="KAJ2971755.1"/>
    </source>
</evidence>
<proteinExistence type="predicted"/>
<keyword evidence="2" id="KW-1185">Reference proteome</keyword>
<protein>
    <submittedName>
        <fullName evidence="1">Uncharacterized protein</fullName>
    </submittedName>
</protein>
<sequence length="153" mass="17189">MLSGISFTDAAYLLGSDNAAHQRQTLEVLARAHTHGVDVEVPDARSRNSMRSYEIPPRGRNSRHFVQDALRRTLSLRLELLQSITTCRRQSISTRRERVAAYLRLGKDDRVYKFAHRALQLAVALSPATQSRPPSVLDPMSDCASERCARTSL</sequence>
<comment type="caution">
    <text evidence="1">The sequence shown here is derived from an EMBL/GenBank/DDBJ whole genome shotgun (WGS) entry which is preliminary data.</text>
</comment>
<name>A0ACC1MY33_9APHY</name>
<dbReference type="Proteomes" id="UP001144978">
    <property type="component" value="Unassembled WGS sequence"/>
</dbReference>
<organism evidence="1 2">
    <name type="scientific">Trametes sanguinea</name>
    <dbReference type="NCBI Taxonomy" id="158606"/>
    <lineage>
        <taxon>Eukaryota</taxon>
        <taxon>Fungi</taxon>
        <taxon>Dikarya</taxon>
        <taxon>Basidiomycota</taxon>
        <taxon>Agaricomycotina</taxon>
        <taxon>Agaricomycetes</taxon>
        <taxon>Polyporales</taxon>
        <taxon>Polyporaceae</taxon>
        <taxon>Trametes</taxon>
    </lineage>
</organism>